<proteinExistence type="predicted"/>
<dbReference type="KEGG" id="prt:AUC31_15710"/>
<evidence type="ECO:0000313" key="2">
    <source>
        <dbReference type="Proteomes" id="UP000067683"/>
    </source>
</evidence>
<dbReference type="RefSeq" id="WP_058383266.1">
    <property type="nucleotide sequence ID" value="NZ_CP013659.2"/>
</dbReference>
<accession>A0A0U2ZB74</accession>
<dbReference type="Proteomes" id="UP000067683">
    <property type="component" value="Chromosome"/>
</dbReference>
<keyword evidence="2" id="KW-1185">Reference proteome</keyword>
<dbReference type="PANTHER" id="PTHR17985">
    <property type="entry name" value="SER/THR-RICH PROTEIN T10 IN DGCR REGION"/>
    <property type="match status" value="1"/>
</dbReference>
<dbReference type="Pfam" id="PF05742">
    <property type="entry name" value="TANGO2"/>
    <property type="match status" value="1"/>
</dbReference>
<dbReference type="EMBL" id="CP013659">
    <property type="protein sequence ID" value="ALS76564.1"/>
    <property type="molecule type" value="Genomic_DNA"/>
</dbReference>
<reference evidence="1" key="1">
    <citation type="submission" date="2016-01" db="EMBL/GenBank/DDBJ databases">
        <title>Complete genome of Planococcus rifietoensis type strain M8.</title>
        <authorList>
            <person name="See-Too W.S."/>
        </authorList>
    </citation>
    <scope>NUCLEOTIDE SEQUENCE [LARGE SCALE GENOMIC DNA]</scope>
    <source>
        <strain evidence="1">M8</strain>
    </source>
</reference>
<dbReference type="AlphaFoldDB" id="A0A0U2ZB74"/>
<dbReference type="PANTHER" id="PTHR17985:SF8">
    <property type="entry name" value="TRANSPORT AND GOLGI ORGANIZATION PROTEIN 2 HOMOLOG"/>
    <property type="match status" value="1"/>
</dbReference>
<dbReference type="OrthoDB" id="4380123at2"/>
<name>A0A0U2ZB74_9BACL</name>
<organism evidence="1 2">
    <name type="scientific">Planococcus rifietoensis</name>
    <dbReference type="NCBI Taxonomy" id="200991"/>
    <lineage>
        <taxon>Bacteria</taxon>
        <taxon>Bacillati</taxon>
        <taxon>Bacillota</taxon>
        <taxon>Bacilli</taxon>
        <taxon>Bacillales</taxon>
        <taxon>Caryophanaceae</taxon>
        <taxon>Planococcus</taxon>
    </lineage>
</organism>
<evidence type="ECO:0000313" key="1">
    <source>
        <dbReference type="EMBL" id="ALS76564.1"/>
    </source>
</evidence>
<dbReference type="InterPro" id="IPR008551">
    <property type="entry name" value="TANGO2"/>
</dbReference>
<sequence length="252" mass="28571">MCLINLQFQQHPRYKLIVAANRDEFYGRPAAPAHFWKDSHGILAGRDLSQMGTWLGVHKSGRFAALTNYRDPEHMAAGAKSRGELVTQFLDGHIAPEDYLREIDDQEYAGFNLIAGDADGLYYYNNIHGEPVKVPPGTHGLSNHFLNTPWPKVERGKEKLEAYVSVNEHLELDRLFEILADAEQAPDHLLPQTGVGLDLERALSPMFIKMPDYGTRSATVLLIDHDGLVTFAERSYENGEFREDRKYEFQIS</sequence>
<gene>
    <name evidence="1" type="ORF">AUC31_15710</name>
</gene>
<evidence type="ECO:0008006" key="3">
    <source>
        <dbReference type="Google" id="ProtNLM"/>
    </source>
</evidence>
<protein>
    <recommendedName>
        <fullName evidence="3">NRDE family protein</fullName>
    </recommendedName>
</protein>